<dbReference type="InterPro" id="IPR004864">
    <property type="entry name" value="LEA_2"/>
</dbReference>
<dbReference type="GO" id="GO:0098542">
    <property type="term" value="P:defense response to other organism"/>
    <property type="evidence" value="ECO:0007669"/>
    <property type="project" value="InterPro"/>
</dbReference>
<dbReference type="Gramene" id="OE9A025632T1">
    <property type="protein sequence ID" value="OE9A025632C1"/>
    <property type="gene ID" value="OE9A025632"/>
</dbReference>
<dbReference type="Proteomes" id="UP000594638">
    <property type="component" value="Unassembled WGS sequence"/>
</dbReference>
<dbReference type="OrthoDB" id="1737281at2759"/>
<reference evidence="8 9" key="1">
    <citation type="submission" date="2019-12" db="EMBL/GenBank/DDBJ databases">
        <authorList>
            <person name="Alioto T."/>
            <person name="Alioto T."/>
            <person name="Gomez Garrido J."/>
        </authorList>
    </citation>
    <scope>NUCLEOTIDE SEQUENCE [LARGE SCALE GENOMIC DNA]</scope>
</reference>
<feature type="region of interest" description="Disordered" evidence="5">
    <location>
        <begin position="194"/>
        <end position="244"/>
    </location>
</feature>
<gene>
    <name evidence="8" type="ORF">OLEA9_A025632</name>
</gene>
<dbReference type="EMBL" id="CACTIH010000204">
    <property type="protein sequence ID" value="CAA2956996.1"/>
    <property type="molecule type" value="Genomic_DNA"/>
</dbReference>
<evidence type="ECO:0000313" key="8">
    <source>
        <dbReference type="EMBL" id="CAA2956996.1"/>
    </source>
</evidence>
<keyword evidence="4 6" id="KW-0472">Membrane</keyword>
<keyword evidence="9" id="KW-1185">Reference proteome</keyword>
<protein>
    <submittedName>
        <fullName evidence="8">YLS9-like</fullName>
    </submittedName>
</protein>
<feature type="transmembrane region" description="Helical" evidence="6">
    <location>
        <begin position="262"/>
        <end position="284"/>
    </location>
</feature>
<keyword evidence="2 6" id="KW-0812">Transmembrane</keyword>
<feature type="domain" description="Late embryogenesis abundant protein LEA-2 subgroup" evidence="7">
    <location>
        <begin position="317"/>
        <end position="408"/>
    </location>
</feature>
<evidence type="ECO:0000256" key="1">
    <source>
        <dbReference type="ARBA" id="ARBA00004167"/>
    </source>
</evidence>
<dbReference type="GO" id="GO:0005886">
    <property type="term" value="C:plasma membrane"/>
    <property type="evidence" value="ECO:0007669"/>
    <property type="project" value="TreeGrafter"/>
</dbReference>
<evidence type="ECO:0000259" key="7">
    <source>
        <dbReference type="Pfam" id="PF03168"/>
    </source>
</evidence>
<evidence type="ECO:0000256" key="5">
    <source>
        <dbReference type="SAM" id="MobiDB-lite"/>
    </source>
</evidence>
<dbReference type="PANTHER" id="PTHR31234">
    <property type="entry name" value="LATE EMBRYOGENESIS ABUNDANT (LEA) HYDROXYPROLINE-RICH GLYCOPROTEIN FAMILY"/>
    <property type="match status" value="1"/>
</dbReference>
<evidence type="ECO:0000256" key="6">
    <source>
        <dbReference type="SAM" id="Phobius"/>
    </source>
</evidence>
<evidence type="ECO:0000313" key="9">
    <source>
        <dbReference type="Proteomes" id="UP000594638"/>
    </source>
</evidence>
<dbReference type="Pfam" id="PF03168">
    <property type="entry name" value="LEA_2"/>
    <property type="match status" value="1"/>
</dbReference>
<evidence type="ECO:0000256" key="3">
    <source>
        <dbReference type="ARBA" id="ARBA00022989"/>
    </source>
</evidence>
<sequence length="446" mass="50060">MVPAMLNTSNIENSRPMTGRATRLARCLITTLILLLLAFTAFSLIVWLILHPRLPEFHVESLSVSNASISMEFTVENPNWKINLWFSGFEVVLLHENCEISRGSVQVFSLRRSNGTRMKVNWINGGIKRGKTKNLGLDLSNKQVNFDVKMNGVAWFRAGKWISKEKSLQVLCKNLKVAFANNGEGELLIDPNRPVRGYPGPAHNPNPNGYAAANPPQPGTAYPYAAPPPTTGYYSNQNNPYNQQNYYQDPNSARRATCLRRIFAFIIGLIIILGTITFIVWLVLRPQLPEFRVDSFSVSNLTVGNNSLVSFTSEVRLTARNPNKKMKLDYDHIEARVFYKSDSLADTTIPPFYQDTKSETSVKANFAAAGSYVDKRVVDGINWDRSKNGNVGFNLRMISRVKFEAKAWRTRRRFLKVFCGDLVVGIPTNGRSGMLTSVPKQCRAGI</sequence>
<proteinExistence type="predicted"/>
<feature type="transmembrane region" description="Helical" evidence="6">
    <location>
        <begin position="24"/>
        <end position="50"/>
    </location>
</feature>
<dbReference type="InterPro" id="IPR044839">
    <property type="entry name" value="NDR1-like"/>
</dbReference>
<dbReference type="AlphaFoldDB" id="A0A8S0PZ76"/>
<feature type="compositionally biased region" description="Low complexity" evidence="5">
    <location>
        <begin position="231"/>
        <end position="244"/>
    </location>
</feature>
<organism evidence="8 9">
    <name type="scientific">Olea europaea subsp. europaea</name>
    <dbReference type="NCBI Taxonomy" id="158383"/>
    <lineage>
        <taxon>Eukaryota</taxon>
        <taxon>Viridiplantae</taxon>
        <taxon>Streptophyta</taxon>
        <taxon>Embryophyta</taxon>
        <taxon>Tracheophyta</taxon>
        <taxon>Spermatophyta</taxon>
        <taxon>Magnoliopsida</taxon>
        <taxon>eudicotyledons</taxon>
        <taxon>Gunneridae</taxon>
        <taxon>Pentapetalae</taxon>
        <taxon>asterids</taxon>
        <taxon>lamiids</taxon>
        <taxon>Lamiales</taxon>
        <taxon>Oleaceae</taxon>
        <taxon>Oleeae</taxon>
        <taxon>Olea</taxon>
    </lineage>
</organism>
<evidence type="ECO:0000256" key="2">
    <source>
        <dbReference type="ARBA" id="ARBA00022692"/>
    </source>
</evidence>
<feature type="compositionally biased region" description="Low complexity" evidence="5">
    <location>
        <begin position="197"/>
        <end position="224"/>
    </location>
</feature>
<comment type="subcellular location">
    <subcellularLocation>
        <location evidence="1">Membrane</location>
        <topology evidence="1">Single-pass membrane protein</topology>
    </subcellularLocation>
</comment>
<evidence type="ECO:0000256" key="4">
    <source>
        <dbReference type="ARBA" id="ARBA00023136"/>
    </source>
</evidence>
<comment type="caution">
    <text evidence="8">The sequence shown here is derived from an EMBL/GenBank/DDBJ whole genome shotgun (WGS) entry which is preliminary data.</text>
</comment>
<dbReference type="SUPFAM" id="SSF117070">
    <property type="entry name" value="LEA14-like"/>
    <property type="match status" value="1"/>
</dbReference>
<dbReference type="PANTHER" id="PTHR31234:SF55">
    <property type="entry name" value="LATE EMBRYOGENESIS ABUNDANT (LEA) HYDROXYPROLINE-RICH GLYCOPROTEIN FAMILY"/>
    <property type="match status" value="1"/>
</dbReference>
<keyword evidence="3 6" id="KW-1133">Transmembrane helix</keyword>
<name>A0A8S0PZ76_OLEEU</name>
<accession>A0A8S0PZ76</accession>